<proteinExistence type="predicted"/>
<feature type="compositionally biased region" description="Low complexity" evidence="1">
    <location>
        <begin position="69"/>
        <end position="82"/>
    </location>
</feature>
<reference evidence="2" key="1">
    <citation type="submission" date="2021-12" db="EMBL/GenBank/DDBJ databases">
        <authorList>
            <person name="King R."/>
        </authorList>
    </citation>
    <scope>NUCLEOTIDE SEQUENCE</scope>
</reference>
<organism evidence="2 3">
    <name type="scientific">Chrysodeixis includens</name>
    <name type="common">Soybean looper</name>
    <name type="synonym">Pseudoplusia includens</name>
    <dbReference type="NCBI Taxonomy" id="689277"/>
    <lineage>
        <taxon>Eukaryota</taxon>
        <taxon>Metazoa</taxon>
        <taxon>Ecdysozoa</taxon>
        <taxon>Arthropoda</taxon>
        <taxon>Hexapoda</taxon>
        <taxon>Insecta</taxon>
        <taxon>Pterygota</taxon>
        <taxon>Neoptera</taxon>
        <taxon>Endopterygota</taxon>
        <taxon>Lepidoptera</taxon>
        <taxon>Glossata</taxon>
        <taxon>Ditrysia</taxon>
        <taxon>Noctuoidea</taxon>
        <taxon>Noctuidae</taxon>
        <taxon>Plusiinae</taxon>
        <taxon>Chrysodeixis</taxon>
    </lineage>
</organism>
<dbReference type="Proteomes" id="UP001154114">
    <property type="component" value="Chromosome 22"/>
</dbReference>
<feature type="region of interest" description="Disordered" evidence="1">
    <location>
        <begin position="65"/>
        <end position="84"/>
    </location>
</feature>
<feature type="compositionally biased region" description="Basic residues" evidence="1">
    <location>
        <begin position="14"/>
        <end position="35"/>
    </location>
</feature>
<gene>
    <name evidence="2" type="ORF">CINC_LOCUS6939</name>
</gene>
<dbReference type="AlphaFoldDB" id="A0A9N8L530"/>
<evidence type="ECO:0000256" key="1">
    <source>
        <dbReference type="SAM" id="MobiDB-lite"/>
    </source>
</evidence>
<accession>A0A9N8L530</accession>
<sequence>MASRAGSASYTTRGYRRGSRCGPRRLPRDTRRRGHRLRASTCTAGTTNAYNIDILDRFVPDEAVGGAGRRSQVARSRNASVSARRRPEALCMVCGVDILRATETAQIPMQQPRSCLSRLS</sequence>
<dbReference type="EMBL" id="LR824025">
    <property type="protein sequence ID" value="CAD0204632.1"/>
    <property type="molecule type" value="Genomic_DNA"/>
</dbReference>
<keyword evidence="3" id="KW-1185">Reference proteome</keyword>
<protein>
    <submittedName>
        <fullName evidence="2">Uncharacterized protein</fullName>
    </submittedName>
</protein>
<evidence type="ECO:0000313" key="2">
    <source>
        <dbReference type="EMBL" id="CAD0204632.1"/>
    </source>
</evidence>
<feature type="region of interest" description="Disordered" evidence="1">
    <location>
        <begin position="1"/>
        <end position="35"/>
    </location>
</feature>
<evidence type="ECO:0000313" key="3">
    <source>
        <dbReference type="Proteomes" id="UP001154114"/>
    </source>
</evidence>
<feature type="compositionally biased region" description="Polar residues" evidence="1">
    <location>
        <begin position="1"/>
        <end position="12"/>
    </location>
</feature>
<name>A0A9N8L530_CHRIL</name>